<dbReference type="InterPro" id="IPR005650">
    <property type="entry name" value="BlaI_family"/>
</dbReference>
<dbReference type="SUPFAM" id="SSF46785">
    <property type="entry name" value="Winged helix' DNA-binding domain"/>
    <property type="match status" value="1"/>
</dbReference>
<name>A0ABR6EYP9_9SPHI</name>
<dbReference type="InterPro" id="IPR036388">
    <property type="entry name" value="WH-like_DNA-bd_sf"/>
</dbReference>
<gene>
    <name evidence="5" type="ORF">GM920_15840</name>
</gene>
<evidence type="ECO:0000256" key="1">
    <source>
        <dbReference type="ARBA" id="ARBA00011046"/>
    </source>
</evidence>
<keyword evidence="4" id="KW-0804">Transcription</keyword>
<evidence type="ECO:0000313" key="6">
    <source>
        <dbReference type="Proteomes" id="UP000636110"/>
    </source>
</evidence>
<accession>A0ABR6EYP9</accession>
<keyword evidence="6" id="KW-1185">Reference proteome</keyword>
<keyword evidence="2" id="KW-0805">Transcription regulation</keyword>
<evidence type="ECO:0000256" key="3">
    <source>
        <dbReference type="ARBA" id="ARBA00023125"/>
    </source>
</evidence>
<dbReference type="Gene3D" id="1.10.10.10">
    <property type="entry name" value="Winged helix-like DNA-binding domain superfamily/Winged helix DNA-binding domain"/>
    <property type="match status" value="1"/>
</dbReference>
<reference evidence="5 6" key="1">
    <citation type="submission" date="2019-11" db="EMBL/GenBank/DDBJ databases">
        <title>Description of Pedobacter sp. LMG 31462T.</title>
        <authorList>
            <person name="Carlier A."/>
            <person name="Qi S."/>
            <person name="Vandamme P."/>
        </authorList>
    </citation>
    <scope>NUCLEOTIDE SEQUENCE [LARGE SCALE GENOMIC DNA]</scope>
    <source>
        <strain evidence="5 6">LMG 31462</strain>
    </source>
</reference>
<keyword evidence="3" id="KW-0238">DNA-binding</keyword>
<dbReference type="InterPro" id="IPR036390">
    <property type="entry name" value="WH_DNA-bd_sf"/>
</dbReference>
<sequence length="122" mass="14510">MEIKDLTKAEEQLMQLLWKLEKAFVKELIAELPEPKPAYNTASTIIRILETKGFIGYEAFGRTHRYYPLISKVDYTRHQAQKLLTDYFENSIQDLFSFFMKEKNMNLKETDEILRIIDNIKD</sequence>
<evidence type="ECO:0000313" key="5">
    <source>
        <dbReference type="EMBL" id="MBB2150369.1"/>
    </source>
</evidence>
<comment type="similarity">
    <text evidence="1">Belongs to the BlaI transcriptional regulatory family.</text>
</comment>
<dbReference type="Proteomes" id="UP000636110">
    <property type="component" value="Unassembled WGS sequence"/>
</dbReference>
<dbReference type="Pfam" id="PF03965">
    <property type="entry name" value="Penicillinase_R"/>
    <property type="match status" value="1"/>
</dbReference>
<comment type="caution">
    <text evidence="5">The sequence shown here is derived from an EMBL/GenBank/DDBJ whole genome shotgun (WGS) entry which is preliminary data.</text>
</comment>
<dbReference type="RefSeq" id="WP_182959291.1">
    <property type="nucleotide sequence ID" value="NZ_WNXC01000006.1"/>
</dbReference>
<dbReference type="PIRSF" id="PIRSF019455">
    <property type="entry name" value="CopR_AtkY"/>
    <property type="match status" value="1"/>
</dbReference>
<evidence type="ECO:0000256" key="4">
    <source>
        <dbReference type="ARBA" id="ARBA00023163"/>
    </source>
</evidence>
<proteinExistence type="inferred from homology"/>
<organism evidence="5 6">
    <name type="scientific">Pedobacter gandavensis</name>
    <dbReference type="NCBI Taxonomy" id="2679963"/>
    <lineage>
        <taxon>Bacteria</taxon>
        <taxon>Pseudomonadati</taxon>
        <taxon>Bacteroidota</taxon>
        <taxon>Sphingobacteriia</taxon>
        <taxon>Sphingobacteriales</taxon>
        <taxon>Sphingobacteriaceae</taxon>
        <taxon>Pedobacter</taxon>
    </lineage>
</organism>
<protein>
    <submittedName>
        <fullName evidence="5">BlaI/MecI/CopY family transcriptional regulator</fullName>
    </submittedName>
</protein>
<dbReference type="EMBL" id="WNXC01000006">
    <property type="protein sequence ID" value="MBB2150369.1"/>
    <property type="molecule type" value="Genomic_DNA"/>
</dbReference>
<dbReference type="Gene3D" id="1.10.4040.10">
    <property type="entry name" value="Penicillinase repressor domain"/>
    <property type="match status" value="1"/>
</dbReference>
<evidence type="ECO:0000256" key="2">
    <source>
        <dbReference type="ARBA" id="ARBA00023015"/>
    </source>
</evidence>